<dbReference type="AlphaFoldDB" id="A0ABC9ATZ3"/>
<name>A0ABC9ATZ3_9POAL</name>
<dbReference type="Gene3D" id="3.30.40.10">
    <property type="entry name" value="Zinc/RING finger domain, C3HC4 (zinc finger)"/>
    <property type="match status" value="1"/>
</dbReference>
<dbReference type="PANTHER" id="PTHR45676">
    <property type="entry name" value="RING-H2 FINGER PROTEIN ATL51-RELATED"/>
    <property type="match status" value="1"/>
</dbReference>
<evidence type="ECO:0000256" key="3">
    <source>
        <dbReference type="SAM" id="Phobius"/>
    </source>
</evidence>
<evidence type="ECO:0000256" key="1">
    <source>
        <dbReference type="PROSITE-ProRule" id="PRU00175"/>
    </source>
</evidence>
<gene>
    <name evidence="5" type="ORF">URODEC1_LOCUS58115</name>
</gene>
<dbReference type="PANTHER" id="PTHR45676:SF120">
    <property type="entry name" value="RING-TYPE E3 UBIQUITIN TRANSFERASE"/>
    <property type="match status" value="1"/>
</dbReference>
<dbReference type="GO" id="GO:0008270">
    <property type="term" value="F:zinc ion binding"/>
    <property type="evidence" value="ECO:0007669"/>
    <property type="project" value="UniProtKB-KW"/>
</dbReference>
<dbReference type="SUPFAM" id="SSF57850">
    <property type="entry name" value="RING/U-box"/>
    <property type="match status" value="1"/>
</dbReference>
<dbReference type="SMART" id="SM00184">
    <property type="entry name" value="RING"/>
    <property type="match status" value="1"/>
</dbReference>
<keyword evidence="3" id="KW-0472">Membrane</keyword>
<dbReference type="InterPro" id="IPR001841">
    <property type="entry name" value="Znf_RING"/>
</dbReference>
<keyword evidence="6" id="KW-1185">Reference proteome</keyword>
<protein>
    <recommendedName>
        <fullName evidence="4">RING-type domain-containing protein</fullName>
    </recommendedName>
</protein>
<evidence type="ECO:0000256" key="2">
    <source>
        <dbReference type="SAM" id="MobiDB-lite"/>
    </source>
</evidence>
<evidence type="ECO:0000313" key="5">
    <source>
        <dbReference type="EMBL" id="CAL4985805.1"/>
    </source>
</evidence>
<evidence type="ECO:0000259" key="4">
    <source>
        <dbReference type="PROSITE" id="PS50089"/>
    </source>
</evidence>
<keyword evidence="1" id="KW-0479">Metal-binding</keyword>
<proteinExistence type="predicted"/>
<keyword evidence="3" id="KW-1133">Transmembrane helix</keyword>
<dbReference type="SMART" id="SM01197">
    <property type="entry name" value="FANCL_C"/>
    <property type="match status" value="1"/>
</dbReference>
<evidence type="ECO:0000313" key="6">
    <source>
        <dbReference type="Proteomes" id="UP001497457"/>
    </source>
</evidence>
<feature type="transmembrane region" description="Helical" evidence="3">
    <location>
        <begin position="6"/>
        <end position="27"/>
    </location>
</feature>
<accession>A0ABC9ATZ3</accession>
<keyword evidence="1" id="KW-0862">Zinc</keyword>
<reference evidence="6" key="1">
    <citation type="submission" date="2024-06" db="EMBL/GenBank/DDBJ databases">
        <authorList>
            <person name="Ryan C."/>
        </authorList>
    </citation>
    <scope>NUCLEOTIDE SEQUENCE [LARGE SCALE GENOMIC DNA]</scope>
</reference>
<feature type="compositionally biased region" description="Acidic residues" evidence="2">
    <location>
        <begin position="40"/>
        <end position="51"/>
    </location>
</feature>
<dbReference type="InterPro" id="IPR013083">
    <property type="entry name" value="Znf_RING/FYVE/PHD"/>
</dbReference>
<feature type="region of interest" description="Disordered" evidence="2">
    <location>
        <begin position="35"/>
        <end position="64"/>
    </location>
</feature>
<dbReference type="PROSITE" id="PS50089">
    <property type="entry name" value="ZF_RING_2"/>
    <property type="match status" value="1"/>
</dbReference>
<dbReference type="EMBL" id="OZ075133">
    <property type="protein sequence ID" value="CAL4985805.1"/>
    <property type="molecule type" value="Genomic_DNA"/>
</dbReference>
<dbReference type="Pfam" id="PF13639">
    <property type="entry name" value="zf-RING_2"/>
    <property type="match status" value="1"/>
</dbReference>
<sequence length="131" mass="14114">MVSHGSAAAMGAFAIVVLITLLFLRLFHEKRKAEQQEAAAAEEEAGGDEEGQQQPPAEQAAGPPLVCRYRRADGWRERSCGVCLSELADGEIIRVLPACMHYFHAACVGEWLSAHHTCPLCRAPLAAADTT</sequence>
<feature type="domain" description="RING-type" evidence="4">
    <location>
        <begin position="80"/>
        <end position="122"/>
    </location>
</feature>
<keyword evidence="1" id="KW-0863">Zinc-finger</keyword>
<dbReference type="FunFam" id="3.30.40.10:FF:000654">
    <property type="entry name" value="RING-H2 finger protein ATL33"/>
    <property type="match status" value="1"/>
</dbReference>
<dbReference type="Proteomes" id="UP001497457">
    <property type="component" value="Chromosome 23rd"/>
</dbReference>
<reference evidence="5 6" key="2">
    <citation type="submission" date="2024-10" db="EMBL/GenBank/DDBJ databases">
        <authorList>
            <person name="Ryan C."/>
        </authorList>
    </citation>
    <scope>NUCLEOTIDE SEQUENCE [LARGE SCALE GENOMIC DNA]</scope>
</reference>
<keyword evidence="3" id="KW-0812">Transmembrane</keyword>
<organism evidence="5 6">
    <name type="scientific">Urochloa decumbens</name>
    <dbReference type="NCBI Taxonomy" id="240449"/>
    <lineage>
        <taxon>Eukaryota</taxon>
        <taxon>Viridiplantae</taxon>
        <taxon>Streptophyta</taxon>
        <taxon>Embryophyta</taxon>
        <taxon>Tracheophyta</taxon>
        <taxon>Spermatophyta</taxon>
        <taxon>Magnoliopsida</taxon>
        <taxon>Liliopsida</taxon>
        <taxon>Poales</taxon>
        <taxon>Poaceae</taxon>
        <taxon>PACMAD clade</taxon>
        <taxon>Panicoideae</taxon>
        <taxon>Panicodae</taxon>
        <taxon>Paniceae</taxon>
        <taxon>Melinidinae</taxon>
        <taxon>Urochloa</taxon>
    </lineage>
</organism>
<feature type="compositionally biased region" description="Low complexity" evidence="2">
    <location>
        <begin position="52"/>
        <end position="64"/>
    </location>
</feature>